<comment type="caution">
    <text evidence="2">The sequence shown here is derived from an EMBL/GenBank/DDBJ whole genome shotgun (WGS) entry which is preliminary data.</text>
</comment>
<dbReference type="Proteomes" id="UP001527866">
    <property type="component" value="Unassembled WGS sequence"/>
</dbReference>
<accession>A0ABT4UDX1</accession>
<name>A0ABT4UDX1_9ACTN</name>
<feature type="region of interest" description="Disordered" evidence="1">
    <location>
        <begin position="1"/>
        <end position="29"/>
    </location>
</feature>
<reference evidence="2 3" key="1">
    <citation type="submission" date="2023-01" db="EMBL/GenBank/DDBJ databases">
        <title>Draft genome sequence of Nocardiopsis sp. RSe5-2 isolated from halophytes.</title>
        <authorList>
            <person name="Duangmal K."/>
            <person name="Chantavorakit T."/>
        </authorList>
    </citation>
    <scope>NUCLEOTIDE SEQUENCE [LARGE SCALE GENOMIC DNA]</scope>
    <source>
        <strain evidence="2 3">RSe5-2</strain>
    </source>
</reference>
<sequence>MSEPEEYPGAAPGGASEAASEPASEGAAIAEQTLRSVRQRLASLDDLPAADHVAVFDALHQELSDVLGSLDRTD</sequence>
<dbReference type="RefSeq" id="WP_270690835.1">
    <property type="nucleotide sequence ID" value="NZ_JAQFWQ010000181.1"/>
</dbReference>
<evidence type="ECO:0000313" key="2">
    <source>
        <dbReference type="EMBL" id="MDA2815192.1"/>
    </source>
</evidence>
<dbReference type="EMBL" id="JAQFWQ010000181">
    <property type="protein sequence ID" value="MDA2815192.1"/>
    <property type="molecule type" value="Genomic_DNA"/>
</dbReference>
<proteinExistence type="predicted"/>
<keyword evidence="3" id="KW-1185">Reference proteome</keyword>
<feature type="compositionally biased region" description="Low complexity" evidence="1">
    <location>
        <begin position="7"/>
        <end position="29"/>
    </location>
</feature>
<evidence type="ECO:0000313" key="3">
    <source>
        <dbReference type="Proteomes" id="UP001527866"/>
    </source>
</evidence>
<gene>
    <name evidence="2" type="ORF">O4J56_31410</name>
</gene>
<protein>
    <submittedName>
        <fullName evidence="2">Uncharacterized protein</fullName>
    </submittedName>
</protein>
<organism evidence="2 3">
    <name type="scientific">Nocardiopsis endophytica</name>
    <dbReference type="NCBI Taxonomy" id="3018445"/>
    <lineage>
        <taxon>Bacteria</taxon>
        <taxon>Bacillati</taxon>
        <taxon>Actinomycetota</taxon>
        <taxon>Actinomycetes</taxon>
        <taxon>Streptosporangiales</taxon>
        <taxon>Nocardiopsidaceae</taxon>
        <taxon>Nocardiopsis</taxon>
    </lineage>
</organism>
<evidence type="ECO:0000256" key="1">
    <source>
        <dbReference type="SAM" id="MobiDB-lite"/>
    </source>
</evidence>